<organism evidence="1 2">
    <name type="scientific">Pisolithus microcarpus 441</name>
    <dbReference type="NCBI Taxonomy" id="765257"/>
    <lineage>
        <taxon>Eukaryota</taxon>
        <taxon>Fungi</taxon>
        <taxon>Dikarya</taxon>
        <taxon>Basidiomycota</taxon>
        <taxon>Agaricomycotina</taxon>
        <taxon>Agaricomycetes</taxon>
        <taxon>Agaricomycetidae</taxon>
        <taxon>Boletales</taxon>
        <taxon>Sclerodermatineae</taxon>
        <taxon>Pisolithaceae</taxon>
        <taxon>Pisolithus</taxon>
    </lineage>
</organism>
<gene>
    <name evidence="1" type="ORF">PISMIDRAFT_270755</name>
</gene>
<sequence length="188" mass="21018">MAQSMRYAYSLFYQGRIPDDDPFGQCAVLPLDVLDEFPGPKVHCHGCHRMQSISCYSTKKQGGGFEARSNICRACQIKLLMKRAKHPIARIAVSAFETVYRVHFAGGYLDLTSDTIICAFLGCSSGESLRPGVAPQLFGFPLMSFFPYVHRRHFGLLCNCIAWLVLLHISCSRNGQCANIRFHVSTPH</sequence>
<dbReference type="AlphaFoldDB" id="A0A0C9ZAF9"/>
<dbReference type="STRING" id="765257.A0A0C9ZAF9"/>
<keyword evidence="2" id="KW-1185">Reference proteome</keyword>
<evidence type="ECO:0000313" key="1">
    <source>
        <dbReference type="EMBL" id="KIK26261.1"/>
    </source>
</evidence>
<dbReference type="Proteomes" id="UP000054018">
    <property type="component" value="Unassembled WGS sequence"/>
</dbReference>
<evidence type="ECO:0000313" key="2">
    <source>
        <dbReference type="Proteomes" id="UP000054018"/>
    </source>
</evidence>
<reference evidence="2" key="2">
    <citation type="submission" date="2015-01" db="EMBL/GenBank/DDBJ databases">
        <title>Evolutionary Origins and Diversification of the Mycorrhizal Mutualists.</title>
        <authorList>
            <consortium name="DOE Joint Genome Institute"/>
            <consortium name="Mycorrhizal Genomics Consortium"/>
            <person name="Kohler A."/>
            <person name="Kuo A."/>
            <person name="Nagy L.G."/>
            <person name="Floudas D."/>
            <person name="Copeland A."/>
            <person name="Barry K.W."/>
            <person name="Cichocki N."/>
            <person name="Veneault-Fourrey C."/>
            <person name="LaButti K."/>
            <person name="Lindquist E.A."/>
            <person name="Lipzen A."/>
            <person name="Lundell T."/>
            <person name="Morin E."/>
            <person name="Murat C."/>
            <person name="Riley R."/>
            <person name="Ohm R."/>
            <person name="Sun H."/>
            <person name="Tunlid A."/>
            <person name="Henrissat B."/>
            <person name="Grigoriev I.V."/>
            <person name="Hibbett D.S."/>
            <person name="Martin F."/>
        </authorList>
    </citation>
    <scope>NUCLEOTIDE SEQUENCE [LARGE SCALE GENOMIC DNA]</scope>
    <source>
        <strain evidence="2">441</strain>
    </source>
</reference>
<accession>A0A0C9ZAF9</accession>
<dbReference type="HOGENOM" id="CLU_1441578_0_0_1"/>
<dbReference type="EMBL" id="KN833702">
    <property type="protein sequence ID" value="KIK26261.1"/>
    <property type="molecule type" value="Genomic_DNA"/>
</dbReference>
<reference evidence="1 2" key="1">
    <citation type="submission" date="2014-04" db="EMBL/GenBank/DDBJ databases">
        <authorList>
            <consortium name="DOE Joint Genome Institute"/>
            <person name="Kuo A."/>
            <person name="Kohler A."/>
            <person name="Costa M.D."/>
            <person name="Nagy L.G."/>
            <person name="Floudas D."/>
            <person name="Copeland A."/>
            <person name="Barry K.W."/>
            <person name="Cichocki N."/>
            <person name="Veneault-Fourrey C."/>
            <person name="LaButti K."/>
            <person name="Lindquist E.A."/>
            <person name="Lipzen A."/>
            <person name="Lundell T."/>
            <person name="Morin E."/>
            <person name="Murat C."/>
            <person name="Sun H."/>
            <person name="Tunlid A."/>
            <person name="Henrissat B."/>
            <person name="Grigoriev I.V."/>
            <person name="Hibbett D.S."/>
            <person name="Martin F."/>
            <person name="Nordberg H.P."/>
            <person name="Cantor M.N."/>
            <person name="Hua S.X."/>
        </authorList>
    </citation>
    <scope>NUCLEOTIDE SEQUENCE [LARGE SCALE GENOMIC DNA]</scope>
    <source>
        <strain evidence="1 2">441</strain>
    </source>
</reference>
<name>A0A0C9ZAF9_9AGAM</name>
<protein>
    <submittedName>
        <fullName evidence="1">Uncharacterized protein</fullName>
    </submittedName>
</protein>
<proteinExistence type="predicted"/>